<proteinExistence type="predicted"/>
<reference evidence="2" key="1">
    <citation type="submission" date="2014-09" db="EMBL/GenBank/DDBJ databases">
        <authorList>
            <person name="Mudge J."/>
            <person name="Ramaraj T."/>
            <person name="Lindquist I.E."/>
            <person name="Bharti A.K."/>
            <person name="Sundararajan A."/>
            <person name="Cameron C.T."/>
            <person name="Woodward J.E."/>
            <person name="May G.D."/>
            <person name="Brubaker C."/>
            <person name="Broadhvest J."/>
            <person name="Wilkins T.A."/>
        </authorList>
    </citation>
    <scope>NUCLEOTIDE SEQUENCE</scope>
    <source>
        <strain evidence="2">cv. AKA8401</strain>
    </source>
</reference>
<comment type="caution">
    <text evidence="1">The sequence shown here is derived from an EMBL/GenBank/DDBJ whole genome shotgun (WGS) entry which is preliminary data.</text>
</comment>
<dbReference type="Proteomes" id="UP000032142">
    <property type="component" value="Unassembled WGS sequence"/>
</dbReference>
<dbReference type="AlphaFoldDB" id="A0A0B0MI07"/>
<organism evidence="1 2">
    <name type="scientific">Gossypium arboreum</name>
    <name type="common">Tree cotton</name>
    <name type="synonym">Gossypium nanking</name>
    <dbReference type="NCBI Taxonomy" id="29729"/>
    <lineage>
        <taxon>Eukaryota</taxon>
        <taxon>Viridiplantae</taxon>
        <taxon>Streptophyta</taxon>
        <taxon>Embryophyta</taxon>
        <taxon>Tracheophyta</taxon>
        <taxon>Spermatophyta</taxon>
        <taxon>Magnoliopsida</taxon>
        <taxon>eudicotyledons</taxon>
        <taxon>Gunneridae</taxon>
        <taxon>Pentapetalae</taxon>
        <taxon>rosids</taxon>
        <taxon>malvids</taxon>
        <taxon>Malvales</taxon>
        <taxon>Malvaceae</taxon>
        <taxon>Malvoideae</taxon>
        <taxon>Gossypium</taxon>
    </lineage>
</organism>
<evidence type="ECO:0000313" key="1">
    <source>
        <dbReference type="EMBL" id="KHF98545.1"/>
    </source>
</evidence>
<name>A0A0B0MI07_GOSAR</name>
<dbReference type="EMBL" id="JRRC01043501">
    <property type="protein sequence ID" value="KHF98545.1"/>
    <property type="molecule type" value="Genomic_DNA"/>
</dbReference>
<gene>
    <name evidence="1" type="ORF">F383_37845</name>
</gene>
<keyword evidence="2" id="KW-1185">Reference proteome</keyword>
<accession>A0A0B0MI07</accession>
<sequence length="18" mass="1913">MCASKTTSSTLASICDYM</sequence>
<evidence type="ECO:0000313" key="2">
    <source>
        <dbReference type="Proteomes" id="UP000032142"/>
    </source>
</evidence>
<protein>
    <submittedName>
        <fullName evidence="1">Uncharacterized protein</fullName>
    </submittedName>
</protein>